<dbReference type="Gene3D" id="3.90.550.10">
    <property type="entry name" value="Spore Coat Polysaccharide Biosynthesis Protein SpsA, Chain A"/>
    <property type="match status" value="1"/>
</dbReference>
<protein>
    <submittedName>
        <fullName evidence="5">Glycosyltransferase</fullName>
    </submittedName>
</protein>
<dbReference type="Proteomes" id="UP000051330">
    <property type="component" value="Unassembled WGS sequence"/>
</dbReference>
<accession>A0A0R1N438</accession>
<dbReference type="PANTHER" id="PTHR43685:SF5">
    <property type="entry name" value="GLYCOSYLTRANSFERASE EPSE-RELATED"/>
    <property type="match status" value="1"/>
</dbReference>
<evidence type="ECO:0000259" key="4">
    <source>
        <dbReference type="Pfam" id="PF00535"/>
    </source>
</evidence>
<dbReference type="InterPro" id="IPR050834">
    <property type="entry name" value="Glycosyltransf_2"/>
</dbReference>
<dbReference type="SUPFAM" id="SSF53448">
    <property type="entry name" value="Nucleotide-diphospho-sugar transferases"/>
    <property type="match status" value="1"/>
</dbReference>
<name>A0A0R1N438_9LACO</name>
<comment type="caution">
    <text evidence="5">The sequence shown here is derived from an EMBL/GenBank/DDBJ whole genome shotgun (WGS) entry which is preliminary data.</text>
</comment>
<gene>
    <name evidence="5" type="ORF">FD09_GL002851</name>
</gene>
<dbReference type="EMBL" id="AZEC01000007">
    <property type="protein sequence ID" value="KRL12533.1"/>
    <property type="molecule type" value="Genomic_DNA"/>
</dbReference>
<dbReference type="STRING" id="1423792.FD09_GL002851"/>
<evidence type="ECO:0000256" key="3">
    <source>
        <dbReference type="ARBA" id="ARBA00022679"/>
    </source>
</evidence>
<evidence type="ECO:0000256" key="1">
    <source>
        <dbReference type="ARBA" id="ARBA00006739"/>
    </source>
</evidence>
<keyword evidence="6" id="KW-1185">Reference proteome</keyword>
<evidence type="ECO:0000313" key="6">
    <source>
        <dbReference type="Proteomes" id="UP000051330"/>
    </source>
</evidence>
<keyword evidence="2" id="KW-0328">Glycosyltransferase</keyword>
<dbReference type="GO" id="GO:0016757">
    <property type="term" value="F:glycosyltransferase activity"/>
    <property type="evidence" value="ECO:0007669"/>
    <property type="project" value="UniProtKB-KW"/>
</dbReference>
<dbReference type="InterPro" id="IPR001173">
    <property type="entry name" value="Glyco_trans_2-like"/>
</dbReference>
<dbReference type="RefSeq" id="WP_057820545.1">
    <property type="nucleotide sequence ID" value="NZ_AZEC01000007.1"/>
</dbReference>
<dbReference type="PANTHER" id="PTHR43685">
    <property type="entry name" value="GLYCOSYLTRANSFERASE"/>
    <property type="match status" value="1"/>
</dbReference>
<keyword evidence="3 5" id="KW-0808">Transferase</keyword>
<dbReference type="InterPro" id="IPR029044">
    <property type="entry name" value="Nucleotide-diphossugar_trans"/>
</dbReference>
<feature type="domain" description="Glycosyltransferase 2-like" evidence="4">
    <location>
        <begin position="5"/>
        <end position="136"/>
    </location>
</feature>
<sequence length="324" mass="37402">MVQISVIMAAYNETAAQVDAAIQSILGQTFTDLELIIVSDNPQNERLNTQLTNWQKKDARIRLLPNQRNAGLAFSLNRAIRHAQAPWLARMDADDISRPNRLAEQMRIINARRLDVLSTNADFIDETGQVVGQHDWIPEKAEDLAQLLPFGSNLIHPSVLMRTATIRSVGSYRLLPTAEDYDLWLRLLKADFRIGATNQRLFQYRLRHNSMTQGDRYLVFLVTDYLQHAFREDEYPEEELELQRLNDLLTSKRANDPIVKQQFSAAVLNLSQGKQALKQKNIFRAMKLVLPALKQRDVRQYALTSRRFSKAYQQIQQREQQDGE</sequence>
<dbReference type="PATRIC" id="fig|1423792.3.peg.2923"/>
<evidence type="ECO:0000313" key="5">
    <source>
        <dbReference type="EMBL" id="KRL12533.1"/>
    </source>
</evidence>
<dbReference type="Pfam" id="PF00535">
    <property type="entry name" value="Glycos_transf_2"/>
    <property type="match status" value="1"/>
</dbReference>
<reference evidence="5 6" key="1">
    <citation type="journal article" date="2015" name="Genome Announc.">
        <title>Expanding the biotechnology potential of lactobacilli through comparative genomics of 213 strains and associated genera.</title>
        <authorList>
            <person name="Sun Z."/>
            <person name="Harris H.M."/>
            <person name="McCann A."/>
            <person name="Guo C."/>
            <person name="Argimon S."/>
            <person name="Zhang W."/>
            <person name="Yang X."/>
            <person name="Jeffery I.B."/>
            <person name="Cooney J.C."/>
            <person name="Kagawa T.F."/>
            <person name="Liu W."/>
            <person name="Song Y."/>
            <person name="Salvetti E."/>
            <person name="Wrobel A."/>
            <person name="Rasinkangas P."/>
            <person name="Parkhill J."/>
            <person name="Rea M.C."/>
            <person name="O'Sullivan O."/>
            <person name="Ritari J."/>
            <person name="Douillard F.P."/>
            <person name="Paul Ross R."/>
            <person name="Yang R."/>
            <person name="Briner A.E."/>
            <person name="Felis G.E."/>
            <person name="de Vos W.M."/>
            <person name="Barrangou R."/>
            <person name="Klaenhammer T.R."/>
            <person name="Caufield P.W."/>
            <person name="Cui Y."/>
            <person name="Zhang H."/>
            <person name="O'Toole P.W."/>
        </authorList>
    </citation>
    <scope>NUCLEOTIDE SEQUENCE [LARGE SCALE GENOMIC DNA]</scope>
    <source>
        <strain evidence="5 6">DSM 12744</strain>
    </source>
</reference>
<comment type="similarity">
    <text evidence="1">Belongs to the glycosyltransferase 2 family.</text>
</comment>
<proteinExistence type="inferred from homology"/>
<dbReference type="AlphaFoldDB" id="A0A0R1N438"/>
<dbReference type="OrthoDB" id="9815829at2"/>
<evidence type="ECO:0000256" key="2">
    <source>
        <dbReference type="ARBA" id="ARBA00022676"/>
    </source>
</evidence>
<organism evidence="5 6">
    <name type="scientific">Schleiferilactobacillus perolens DSM 12744</name>
    <dbReference type="NCBI Taxonomy" id="1423792"/>
    <lineage>
        <taxon>Bacteria</taxon>
        <taxon>Bacillati</taxon>
        <taxon>Bacillota</taxon>
        <taxon>Bacilli</taxon>
        <taxon>Lactobacillales</taxon>
        <taxon>Lactobacillaceae</taxon>
        <taxon>Schleiferilactobacillus</taxon>
    </lineage>
</organism>